<evidence type="ECO:0008006" key="4">
    <source>
        <dbReference type="Google" id="ProtNLM"/>
    </source>
</evidence>
<evidence type="ECO:0000313" key="3">
    <source>
        <dbReference type="Proteomes" id="UP000095087"/>
    </source>
</evidence>
<keyword evidence="3" id="KW-1185">Reference proteome</keyword>
<dbReference type="AlphaFoldDB" id="A0A1E2RZ10"/>
<accession>A0A1E2RZ10</accession>
<feature type="transmembrane region" description="Helical" evidence="1">
    <location>
        <begin position="27"/>
        <end position="52"/>
    </location>
</feature>
<comment type="caution">
    <text evidence="2">The sequence shown here is derived from an EMBL/GenBank/DDBJ whole genome shotgun (WGS) entry which is preliminary data.</text>
</comment>
<proteinExistence type="predicted"/>
<dbReference type="RefSeq" id="WP_141693881.1">
    <property type="nucleotide sequence ID" value="NZ_MASI01000003.1"/>
</dbReference>
<dbReference type="STRING" id="1177755.A7A08_01364"/>
<organism evidence="2 3">
    <name type="scientific">Methyloligella halotolerans</name>
    <dbReference type="NCBI Taxonomy" id="1177755"/>
    <lineage>
        <taxon>Bacteria</taxon>
        <taxon>Pseudomonadati</taxon>
        <taxon>Pseudomonadota</taxon>
        <taxon>Alphaproteobacteria</taxon>
        <taxon>Hyphomicrobiales</taxon>
        <taxon>Hyphomicrobiaceae</taxon>
        <taxon>Methyloligella</taxon>
    </lineage>
</organism>
<sequence>MQDFKRRVVDTGRRFVVSEDGTSAVEYAFFMLISIAIIAALSFFTDALIGAYQAAVNALMSVMA</sequence>
<protein>
    <recommendedName>
        <fullName evidence="4">Flp/Fap pilin component</fullName>
    </recommendedName>
</protein>
<dbReference type="Proteomes" id="UP000095087">
    <property type="component" value="Unassembled WGS sequence"/>
</dbReference>
<keyword evidence="1" id="KW-0472">Membrane</keyword>
<name>A0A1E2RZ10_9HYPH</name>
<reference evidence="2 3" key="1">
    <citation type="submission" date="2016-07" db="EMBL/GenBank/DDBJ databases">
        <title>Draft genome sequence of Methyloligella halotolerans C2T (VKM B-2706T=CCUG 61687T=DSM 25045T), a halotolerant polyhydroxybutyrate accumulating methylotroph.</title>
        <authorList>
            <person name="Vasilenko O.V."/>
            <person name="Doronina N.V."/>
            <person name="Poroshina M.N."/>
            <person name="Tarlachkov S.V."/>
            <person name="Trotsenko Y.A."/>
        </authorList>
    </citation>
    <scope>NUCLEOTIDE SEQUENCE [LARGE SCALE GENOMIC DNA]</scope>
    <source>
        <strain evidence="2 3">VKM B-2706</strain>
    </source>
</reference>
<keyword evidence="1" id="KW-1133">Transmembrane helix</keyword>
<evidence type="ECO:0000313" key="2">
    <source>
        <dbReference type="EMBL" id="ODA67338.1"/>
    </source>
</evidence>
<gene>
    <name evidence="2" type="ORF">A7A08_01364</name>
</gene>
<keyword evidence="1" id="KW-0812">Transmembrane</keyword>
<evidence type="ECO:0000256" key="1">
    <source>
        <dbReference type="SAM" id="Phobius"/>
    </source>
</evidence>
<dbReference type="EMBL" id="MASI01000003">
    <property type="protein sequence ID" value="ODA67338.1"/>
    <property type="molecule type" value="Genomic_DNA"/>
</dbReference>